<evidence type="ECO:0000256" key="7">
    <source>
        <dbReference type="RuleBase" id="RU000304"/>
    </source>
</evidence>
<dbReference type="PIRSF" id="PIRSF000654">
    <property type="entry name" value="Integrin-linked_kinase"/>
    <property type="match status" value="1"/>
</dbReference>
<evidence type="ECO:0000256" key="3">
    <source>
        <dbReference type="ARBA" id="ARBA00022777"/>
    </source>
</evidence>
<name>A0A1Y2HUR9_9FUNG</name>
<keyword evidence="10" id="KW-1185">Reference proteome</keyword>
<feature type="domain" description="Protein kinase" evidence="8">
    <location>
        <begin position="30"/>
        <end position="293"/>
    </location>
</feature>
<dbReference type="AlphaFoldDB" id="A0A1Y2HUR9"/>
<evidence type="ECO:0000256" key="2">
    <source>
        <dbReference type="ARBA" id="ARBA00022741"/>
    </source>
</evidence>
<evidence type="ECO:0000256" key="1">
    <source>
        <dbReference type="ARBA" id="ARBA00022679"/>
    </source>
</evidence>
<dbReference type="PROSITE" id="PS00107">
    <property type="entry name" value="PROTEIN_KINASE_ATP"/>
    <property type="match status" value="1"/>
</dbReference>
<dbReference type="Pfam" id="PF00069">
    <property type="entry name" value="Pkinase"/>
    <property type="match status" value="1"/>
</dbReference>
<organism evidence="9 10">
    <name type="scientific">Catenaria anguillulae PL171</name>
    <dbReference type="NCBI Taxonomy" id="765915"/>
    <lineage>
        <taxon>Eukaryota</taxon>
        <taxon>Fungi</taxon>
        <taxon>Fungi incertae sedis</taxon>
        <taxon>Blastocladiomycota</taxon>
        <taxon>Blastocladiomycetes</taxon>
        <taxon>Blastocladiales</taxon>
        <taxon>Catenariaceae</taxon>
        <taxon>Catenaria</taxon>
    </lineage>
</organism>
<keyword evidence="7" id="KW-0723">Serine/threonine-protein kinase</keyword>
<dbReference type="InterPro" id="IPR011009">
    <property type="entry name" value="Kinase-like_dom_sf"/>
</dbReference>
<dbReference type="SUPFAM" id="SSF56112">
    <property type="entry name" value="Protein kinase-like (PK-like)"/>
    <property type="match status" value="1"/>
</dbReference>
<dbReference type="GO" id="GO:0004674">
    <property type="term" value="F:protein serine/threonine kinase activity"/>
    <property type="evidence" value="ECO:0007669"/>
    <property type="project" value="UniProtKB-KW"/>
</dbReference>
<keyword evidence="1" id="KW-0808">Transferase</keyword>
<sequence length="299" mass="33695">MPEPSSTTSAAATDNETIVLPEAIKELAKYRVEKKIGKGQFSTVFRARNTESNTPVAMKTMQLAEMDAKSRYDCIKEMDLLKSLTHPNIIQALDCFLHQDELIIVLEIADAGDLGKMFKHFKSLNQFIPEKTIWKYFVQIAAGIAHMHSKRIMHRDIKPANIFLTSTGLVKLGDLGLGRFFSPKTSAAHSLVGTPYYMSPERIHETGYDFQSDIWSLGCVLYEFAALHSPFYGDKMNLYLLCKKIEACDYPKIKGEYSKEFKQLVADMIQIEPSKRPTSEQVHATAAAMHKKFSGEATK</sequence>
<dbReference type="STRING" id="765915.A0A1Y2HUR9"/>
<comment type="caution">
    <text evidence="9">The sequence shown here is derived from an EMBL/GenBank/DDBJ whole genome shotgun (WGS) entry which is preliminary data.</text>
</comment>
<dbReference type="PROSITE" id="PS00108">
    <property type="entry name" value="PROTEIN_KINASE_ST"/>
    <property type="match status" value="1"/>
</dbReference>
<evidence type="ECO:0000256" key="4">
    <source>
        <dbReference type="ARBA" id="ARBA00022840"/>
    </source>
</evidence>
<dbReference type="FunFam" id="1.10.510.10:FF:000148">
    <property type="entry name" value="Serine/threonine-protein kinase Nek7"/>
    <property type="match status" value="1"/>
</dbReference>
<evidence type="ECO:0000313" key="10">
    <source>
        <dbReference type="Proteomes" id="UP000193411"/>
    </source>
</evidence>
<dbReference type="PANTHER" id="PTHR43289:SF6">
    <property type="entry name" value="SERINE_THREONINE-PROTEIN KINASE NEKL-3"/>
    <property type="match status" value="1"/>
</dbReference>
<reference evidence="9 10" key="1">
    <citation type="submission" date="2016-07" db="EMBL/GenBank/DDBJ databases">
        <title>Pervasive Adenine N6-methylation of Active Genes in Fungi.</title>
        <authorList>
            <consortium name="DOE Joint Genome Institute"/>
            <person name="Mondo S.J."/>
            <person name="Dannebaum R.O."/>
            <person name="Kuo R.C."/>
            <person name="Labutti K."/>
            <person name="Haridas S."/>
            <person name="Kuo A."/>
            <person name="Salamov A."/>
            <person name="Ahrendt S.R."/>
            <person name="Lipzen A."/>
            <person name="Sullivan W."/>
            <person name="Andreopoulos W.B."/>
            <person name="Clum A."/>
            <person name="Lindquist E."/>
            <person name="Daum C."/>
            <person name="Ramamoorthy G.K."/>
            <person name="Gryganskyi A."/>
            <person name="Culley D."/>
            <person name="Magnuson J.K."/>
            <person name="James T.Y."/>
            <person name="O'Malley M.A."/>
            <person name="Stajich J.E."/>
            <person name="Spatafora J.W."/>
            <person name="Visel A."/>
            <person name="Grigoriev I.V."/>
        </authorList>
    </citation>
    <scope>NUCLEOTIDE SEQUENCE [LARGE SCALE GENOMIC DNA]</scope>
    <source>
        <strain evidence="9 10">PL171</strain>
    </source>
</reference>
<dbReference type="EMBL" id="MCFL01000009">
    <property type="protein sequence ID" value="ORZ38355.1"/>
    <property type="molecule type" value="Genomic_DNA"/>
</dbReference>
<dbReference type="OrthoDB" id="10250725at2759"/>
<gene>
    <name evidence="9" type="ORF">BCR44DRAFT_116363</name>
</gene>
<dbReference type="Gene3D" id="3.30.200.20">
    <property type="entry name" value="Phosphorylase Kinase, domain 1"/>
    <property type="match status" value="1"/>
</dbReference>
<evidence type="ECO:0000313" key="9">
    <source>
        <dbReference type="EMBL" id="ORZ38355.1"/>
    </source>
</evidence>
<keyword evidence="3 9" id="KW-0418">Kinase</keyword>
<dbReference type="InterPro" id="IPR017441">
    <property type="entry name" value="Protein_kinase_ATP_BS"/>
</dbReference>
<keyword evidence="4 6" id="KW-0067">ATP-binding</keyword>
<comment type="similarity">
    <text evidence="7">Belongs to the protein kinase superfamily.</text>
</comment>
<dbReference type="EC" id="2.7.11.34" evidence="5"/>
<keyword evidence="2 6" id="KW-0547">Nucleotide-binding</keyword>
<dbReference type="Proteomes" id="UP000193411">
    <property type="component" value="Unassembled WGS sequence"/>
</dbReference>
<dbReference type="InterPro" id="IPR008271">
    <property type="entry name" value="Ser/Thr_kinase_AS"/>
</dbReference>
<evidence type="ECO:0000256" key="5">
    <source>
        <dbReference type="ARBA" id="ARBA00039067"/>
    </source>
</evidence>
<dbReference type="PANTHER" id="PTHR43289">
    <property type="entry name" value="MITOGEN-ACTIVATED PROTEIN KINASE KINASE KINASE 20-RELATED"/>
    <property type="match status" value="1"/>
</dbReference>
<dbReference type="SMART" id="SM00220">
    <property type="entry name" value="S_TKc"/>
    <property type="match status" value="1"/>
</dbReference>
<accession>A0A1Y2HUR9</accession>
<evidence type="ECO:0000259" key="8">
    <source>
        <dbReference type="PROSITE" id="PS50011"/>
    </source>
</evidence>
<proteinExistence type="inferred from homology"/>
<feature type="binding site" evidence="6">
    <location>
        <position position="59"/>
    </location>
    <ligand>
        <name>ATP</name>
        <dbReference type="ChEBI" id="CHEBI:30616"/>
    </ligand>
</feature>
<dbReference type="GO" id="GO:0005524">
    <property type="term" value="F:ATP binding"/>
    <property type="evidence" value="ECO:0007669"/>
    <property type="project" value="UniProtKB-UniRule"/>
</dbReference>
<dbReference type="Gene3D" id="1.10.510.10">
    <property type="entry name" value="Transferase(Phosphotransferase) domain 1"/>
    <property type="match status" value="1"/>
</dbReference>
<protein>
    <recommendedName>
        <fullName evidence="5">NEK6-subfamily protein kinase</fullName>
        <ecNumber evidence="5">2.7.11.34</ecNumber>
    </recommendedName>
</protein>
<evidence type="ECO:0000256" key="6">
    <source>
        <dbReference type="PROSITE-ProRule" id="PRU10141"/>
    </source>
</evidence>
<dbReference type="InterPro" id="IPR000719">
    <property type="entry name" value="Prot_kinase_dom"/>
</dbReference>
<dbReference type="PROSITE" id="PS50011">
    <property type="entry name" value="PROTEIN_KINASE_DOM"/>
    <property type="match status" value="1"/>
</dbReference>